<evidence type="ECO:0000313" key="4">
    <source>
        <dbReference type="Proteomes" id="UP000284794"/>
    </source>
</evidence>
<proteinExistence type="predicted"/>
<dbReference type="RefSeq" id="WP_118148122.1">
    <property type="nucleotide sequence ID" value="NZ_QRNP01000013.1"/>
</dbReference>
<dbReference type="InterPro" id="IPR038765">
    <property type="entry name" value="Papain-like_cys_pep_sf"/>
</dbReference>
<dbReference type="CDD" id="cd02619">
    <property type="entry name" value="Peptidase_C1"/>
    <property type="match status" value="1"/>
</dbReference>
<name>A0A414DHR3_9FIRM</name>
<keyword evidence="1" id="KW-0732">Signal</keyword>
<dbReference type="InterPro" id="IPR000668">
    <property type="entry name" value="Peptidase_C1A_C"/>
</dbReference>
<evidence type="ECO:0000259" key="2">
    <source>
        <dbReference type="Pfam" id="PF00112"/>
    </source>
</evidence>
<feature type="chain" id="PRO_5038555383" description="Peptidase C1A papain C-terminal domain-containing protein" evidence="1">
    <location>
        <begin position="24"/>
        <end position="302"/>
    </location>
</feature>
<dbReference type="Gene3D" id="3.90.70.10">
    <property type="entry name" value="Cysteine proteinases"/>
    <property type="match status" value="1"/>
</dbReference>
<feature type="signal peptide" evidence="1">
    <location>
        <begin position="1"/>
        <end position="23"/>
    </location>
</feature>
<dbReference type="InterPro" id="IPR025660">
    <property type="entry name" value="Pept_his_AS"/>
</dbReference>
<evidence type="ECO:0000313" key="3">
    <source>
        <dbReference type="EMBL" id="RHD10439.1"/>
    </source>
</evidence>
<dbReference type="PROSITE" id="PS00139">
    <property type="entry name" value="THIOL_PROTEASE_CYS"/>
    <property type="match status" value="1"/>
</dbReference>
<dbReference type="PANTHER" id="PTHR35899">
    <property type="entry name" value="PAPAIN FAMILY CYSTEINE PROTEASE DOMAIN CONTAINING PROTEIN"/>
    <property type="match status" value="1"/>
</dbReference>
<dbReference type="EMBL" id="QSIS01000002">
    <property type="protein sequence ID" value="RHD10439.1"/>
    <property type="molecule type" value="Genomic_DNA"/>
</dbReference>
<dbReference type="Pfam" id="PF00112">
    <property type="entry name" value="Peptidase_C1"/>
    <property type="match status" value="1"/>
</dbReference>
<dbReference type="InterPro" id="IPR000169">
    <property type="entry name" value="Pept_cys_AS"/>
</dbReference>
<sequence>MRIKRLSALLLSALLITSPIGYMTVNGDTIDAKDYSQQVQSVDSAYIGSYIPSSLDSDAPVYVSDIATYAQRNVPSAYPEDVSSYKKEHPSRNQNPYGTCWAFSSIGLEEFDLIAKGQRDSSVDLSELQLIHFTFNSVIDPLGGTKGDYSKYYNNNTNMSYLEKGGNYEYAVKRLSQWVGAVNESDVPYADAQTVYNNGLDNKYAYDYDVAHLQNAYRINVKEQPDVVKQQIMEHGAVGASYTHYYAGENHLNNSYYDMQGIVSSGGGHAVMIVGWDDDYSKDNFATTTKPSNNGAWLIRNS</sequence>
<reference evidence="3 4" key="1">
    <citation type="submission" date="2018-08" db="EMBL/GenBank/DDBJ databases">
        <title>A genome reference for cultivated species of the human gut microbiota.</title>
        <authorList>
            <person name="Zou Y."/>
            <person name="Xue W."/>
            <person name="Luo G."/>
        </authorList>
    </citation>
    <scope>NUCLEOTIDE SEQUENCE [LARGE SCALE GENOMIC DNA]</scope>
    <source>
        <strain evidence="3 4">AM32-2AC</strain>
    </source>
</reference>
<feature type="domain" description="Peptidase C1A papain C-terminal" evidence="2">
    <location>
        <begin position="89"/>
        <end position="302"/>
    </location>
</feature>
<dbReference type="SUPFAM" id="SSF54001">
    <property type="entry name" value="Cysteine proteinases"/>
    <property type="match status" value="1"/>
</dbReference>
<organism evidence="3 4">
    <name type="scientific">Lachnospira eligens</name>
    <dbReference type="NCBI Taxonomy" id="39485"/>
    <lineage>
        <taxon>Bacteria</taxon>
        <taxon>Bacillati</taxon>
        <taxon>Bacillota</taxon>
        <taxon>Clostridia</taxon>
        <taxon>Lachnospirales</taxon>
        <taxon>Lachnospiraceae</taxon>
        <taxon>Lachnospira</taxon>
    </lineage>
</organism>
<evidence type="ECO:0000256" key="1">
    <source>
        <dbReference type="SAM" id="SignalP"/>
    </source>
</evidence>
<dbReference type="GO" id="GO:0006508">
    <property type="term" value="P:proteolysis"/>
    <property type="evidence" value="ECO:0007669"/>
    <property type="project" value="InterPro"/>
</dbReference>
<protein>
    <recommendedName>
        <fullName evidence="2">Peptidase C1A papain C-terminal domain-containing protein</fullName>
    </recommendedName>
</protein>
<comment type="caution">
    <text evidence="3">The sequence shown here is derived from an EMBL/GenBank/DDBJ whole genome shotgun (WGS) entry which is preliminary data.</text>
</comment>
<dbReference type="GO" id="GO:0008234">
    <property type="term" value="F:cysteine-type peptidase activity"/>
    <property type="evidence" value="ECO:0007669"/>
    <property type="project" value="InterPro"/>
</dbReference>
<dbReference type="AlphaFoldDB" id="A0A414DHR3"/>
<dbReference type="PROSITE" id="PS00639">
    <property type="entry name" value="THIOL_PROTEASE_HIS"/>
    <property type="match status" value="1"/>
</dbReference>
<dbReference type="PANTHER" id="PTHR35899:SF1">
    <property type="entry name" value="PEPTIDASE C1A PAPAIN C-TERMINAL DOMAIN-CONTAINING PROTEIN"/>
    <property type="match status" value="1"/>
</dbReference>
<accession>A0A414DHR3</accession>
<gene>
    <name evidence="3" type="ORF">DW811_01975</name>
</gene>
<dbReference type="Proteomes" id="UP000284794">
    <property type="component" value="Unassembled WGS sequence"/>
</dbReference>